<evidence type="ECO:0000313" key="14">
    <source>
        <dbReference type="EMBL" id="CAE8617848.1"/>
    </source>
</evidence>
<reference evidence="14" key="1">
    <citation type="submission" date="2021-02" db="EMBL/GenBank/DDBJ databases">
        <authorList>
            <person name="Dougan E. K."/>
            <person name="Rhodes N."/>
            <person name="Thang M."/>
            <person name="Chan C."/>
        </authorList>
    </citation>
    <scope>NUCLEOTIDE SEQUENCE</scope>
</reference>
<feature type="transmembrane region" description="Helical" evidence="12">
    <location>
        <begin position="366"/>
        <end position="387"/>
    </location>
</feature>
<dbReference type="SUPFAM" id="SSF50182">
    <property type="entry name" value="Sm-like ribonucleoproteins"/>
    <property type="match status" value="1"/>
</dbReference>
<keyword evidence="12" id="KW-0812">Transmembrane</keyword>
<keyword evidence="6" id="KW-0694">RNA-binding</keyword>
<sequence>MAISNKKLQKIMTLPINQIFRYLQNRSRVQVWLHEQCDPRPPVSLFLITRVEGAVWWSRLCTSLHLKQNPINFDMRSDLRIEGRILGFDEYMNLVIDDAEEIMVKKKTRRAIGRILLKGDNICLMMNTGASDWSKGPSMQLDGSMRGRAGALTCLAAGLRLALTEDSERYSNIPACAISGQRYIQDDSLDSAAPNGGVNIRDSTACQTLCAEAGSQDCSVFTYYISNGGCWLHGEGLQTEPFPGVISGLRSCPERPVTTTTLEYAGPAEADRFIQVDGALYFETVNPPSKHLLRAGCPGCPASCADFVKVPPAYSAKLAWTEDFSCEMVSTTTTNSLPVVWADSKSASPWGAVWSARRQDGNSTSVWGWVVAIALLGCGAAVGSVYWDQQRRKKLRHKLARTGFIPPGFPMVENQPLMRAQPQTYAPMAQEYDVVTVTPQGLQISPAGAGGVAGSYPTPPGRNFGV</sequence>
<keyword evidence="15" id="KW-1185">Reference proteome</keyword>
<feature type="domain" description="Apple" evidence="13">
    <location>
        <begin position="176"/>
        <end position="252"/>
    </location>
</feature>
<protein>
    <recommendedName>
        <fullName evidence="11">Sm protein E</fullName>
    </recommendedName>
</protein>
<dbReference type="PROSITE" id="PS50948">
    <property type="entry name" value="PAN"/>
    <property type="match status" value="1"/>
</dbReference>
<evidence type="ECO:0000313" key="15">
    <source>
        <dbReference type="Proteomes" id="UP000654075"/>
    </source>
</evidence>
<dbReference type="PANTHER" id="PTHR11193">
    <property type="entry name" value="SMALL NUCLEAR RIBONUCLEOPROTEIN E"/>
    <property type="match status" value="1"/>
</dbReference>
<dbReference type="InterPro" id="IPR027078">
    <property type="entry name" value="snRNP-E"/>
</dbReference>
<dbReference type="InterPro" id="IPR000177">
    <property type="entry name" value="Apple"/>
</dbReference>
<dbReference type="EMBL" id="CAJNNV010026298">
    <property type="protein sequence ID" value="CAE8617848.1"/>
    <property type="molecule type" value="Genomic_DNA"/>
</dbReference>
<comment type="subcellular location">
    <subcellularLocation>
        <location evidence="1">Nucleus</location>
    </subcellularLocation>
</comment>
<dbReference type="CDD" id="cd01718">
    <property type="entry name" value="Sm_E"/>
    <property type="match status" value="1"/>
</dbReference>
<dbReference type="InterPro" id="IPR001163">
    <property type="entry name" value="Sm_dom_euk/arc"/>
</dbReference>
<keyword evidence="10" id="KW-0687">Ribonucleoprotein</keyword>
<evidence type="ECO:0000256" key="10">
    <source>
        <dbReference type="ARBA" id="ARBA00023274"/>
    </source>
</evidence>
<name>A0A813G589_POLGL</name>
<evidence type="ECO:0000256" key="5">
    <source>
        <dbReference type="ARBA" id="ARBA00022737"/>
    </source>
</evidence>
<evidence type="ECO:0000256" key="4">
    <source>
        <dbReference type="ARBA" id="ARBA00022728"/>
    </source>
</evidence>
<keyword evidence="4" id="KW-0747">Spliceosome</keyword>
<keyword evidence="8" id="KW-0508">mRNA splicing</keyword>
<dbReference type="Pfam" id="PF01423">
    <property type="entry name" value="LSM"/>
    <property type="match status" value="1"/>
</dbReference>
<evidence type="ECO:0000256" key="12">
    <source>
        <dbReference type="SAM" id="Phobius"/>
    </source>
</evidence>
<evidence type="ECO:0000256" key="9">
    <source>
        <dbReference type="ARBA" id="ARBA00023242"/>
    </source>
</evidence>
<keyword evidence="12" id="KW-1133">Transmembrane helix</keyword>
<dbReference type="GO" id="GO:0006508">
    <property type="term" value="P:proteolysis"/>
    <property type="evidence" value="ECO:0007669"/>
    <property type="project" value="InterPro"/>
</dbReference>
<proteinExistence type="inferred from homology"/>
<evidence type="ECO:0000256" key="1">
    <source>
        <dbReference type="ARBA" id="ARBA00004123"/>
    </source>
</evidence>
<accession>A0A813G589</accession>
<dbReference type="GO" id="GO:0003723">
    <property type="term" value="F:RNA binding"/>
    <property type="evidence" value="ECO:0007669"/>
    <property type="project" value="UniProtKB-KW"/>
</dbReference>
<keyword evidence="3" id="KW-0507">mRNA processing</keyword>
<comment type="similarity">
    <text evidence="2">Belongs to the snRNP Sm proteins family.</text>
</comment>
<keyword evidence="12" id="KW-0472">Membrane</keyword>
<evidence type="ECO:0000256" key="11">
    <source>
        <dbReference type="ARBA" id="ARBA00030143"/>
    </source>
</evidence>
<evidence type="ECO:0000256" key="2">
    <source>
        <dbReference type="ARBA" id="ARBA00006850"/>
    </source>
</evidence>
<dbReference type="Proteomes" id="UP000654075">
    <property type="component" value="Unassembled WGS sequence"/>
</dbReference>
<comment type="caution">
    <text evidence="14">The sequence shown here is derived from an EMBL/GenBank/DDBJ whole genome shotgun (WGS) entry which is preliminary data.</text>
</comment>
<dbReference type="SMART" id="SM00223">
    <property type="entry name" value="APPLE"/>
    <property type="match status" value="1"/>
</dbReference>
<keyword evidence="7" id="KW-1015">Disulfide bond</keyword>
<dbReference type="InterPro" id="IPR003609">
    <property type="entry name" value="Pan_app"/>
</dbReference>
<dbReference type="Pfam" id="PF00024">
    <property type="entry name" value="PAN_1"/>
    <property type="match status" value="1"/>
</dbReference>
<dbReference type="GO" id="GO:0005576">
    <property type="term" value="C:extracellular region"/>
    <property type="evidence" value="ECO:0007669"/>
    <property type="project" value="InterPro"/>
</dbReference>
<dbReference type="GO" id="GO:0000398">
    <property type="term" value="P:mRNA splicing, via spliceosome"/>
    <property type="evidence" value="ECO:0007669"/>
    <property type="project" value="InterPro"/>
</dbReference>
<dbReference type="GO" id="GO:0005681">
    <property type="term" value="C:spliceosomal complex"/>
    <property type="evidence" value="ECO:0007669"/>
    <property type="project" value="UniProtKB-KW"/>
</dbReference>
<dbReference type="SUPFAM" id="SSF57414">
    <property type="entry name" value="Hairpin loop containing domain-like"/>
    <property type="match status" value="1"/>
</dbReference>
<evidence type="ECO:0000256" key="3">
    <source>
        <dbReference type="ARBA" id="ARBA00022664"/>
    </source>
</evidence>
<organism evidence="14 15">
    <name type="scientific">Polarella glacialis</name>
    <name type="common">Dinoflagellate</name>
    <dbReference type="NCBI Taxonomy" id="89957"/>
    <lineage>
        <taxon>Eukaryota</taxon>
        <taxon>Sar</taxon>
        <taxon>Alveolata</taxon>
        <taxon>Dinophyceae</taxon>
        <taxon>Suessiales</taxon>
        <taxon>Suessiaceae</taxon>
        <taxon>Polarella</taxon>
    </lineage>
</organism>
<evidence type="ECO:0000259" key="13">
    <source>
        <dbReference type="PROSITE" id="PS50948"/>
    </source>
</evidence>
<evidence type="ECO:0000256" key="6">
    <source>
        <dbReference type="ARBA" id="ARBA00022884"/>
    </source>
</evidence>
<keyword evidence="5" id="KW-0677">Repeat</keyword>
<dbReference type="AlphaFoldDB" id="A0A813G589"/>
<dbReference type="SMART" id="SM00651">
    <property type="entry name" value="Sm"/>
    <property type="match status" value="1"/>
</dbReference>
<dbReference type="InterPro" id="IPR010920">
    <property type="entry name" value="LSM_dom_sf"/>
</dbReference>
<evidence type="ECO:0000256" key="7">
    <source>
        <dbReference type="ARBA" id="ARBA00023157"/>
    </source>
</evidence>
<evidence type="ECO:0000256" key="8">
    <source>
        <dbReference type="ARBA" id="ARBA00023187"/>
    </source>
</evidence>
<dbReference type="Gene3D" id="2.30.30.100">
    <property type="match status" value="2"/>
</dbReference>
<dbReference type="OrthoDB" id="439420at2759"/>
<keyword evidence="9" id="KW-0539">Nucleus</keyword>
<gene>
    <name evidence="14" type="ORF">PGLA1383_LOCUS35505</name>
</gene>
<dbReference type="Gene3D" id="3.50.4.10">
    <property type="entry name" value="Hepatocyte Growth Factor"/>
    <property type="match status" value="1"/>
</dbReference>